<organism evidence="1 2">
    <name type="scientific">Streptomyces hirsutus</name>
    <dbReference type="NCBI Taxonomy" id="35620"/>
    <lineage>
        <taxon>Bacteria</taxon>
        <taxon>Bacillati</taxon>
        <taxon>Actinomycetota</taxon>
        <taxon>Actinomycetes</taxon>
        <taxon>Kitasatosporales</taxon>
        <taxon>Streptomycetaceae</taxon>
        <taxon>Streptomyces</taxon>
    </lineage>
</organism>
<reference evidence="1 2" key="1">
    <citation type="submission" date="2022-10" db="EMBL/GenBank/DDBJ databases">
        <title>The complete genomes of actinobacterial strains from the NBC collection.</title>
        <authorList>
            <person name="Joergensen T.S."/>
            <person name="Alvarez Arevalo M."/>
            <person name="Sterndorff E.B."/>
            <person name="Faurdal D."/>
            <person name="Vuksanovic O."/>
            <person name="Mourched A.-S."/>
            <person name="Charusanti P."/>
            <person name="Shaw S."/>
            <person name="Blin K."/>
            <person name="Weber T."/>
        </authorList>
    </citation>
    <scope>NUCLEOTIDE SEQUENCE [LARGE SCALE GENOMIC DNA]</scope>
    <source>
        <strain evidence="1 2">NBC 01753</strain>
    </source>
</reference>
<keyword evidence="2" id="KW-1185">Reference proteome</keyword>
<dbReference type="GeneID" id="91548792"/>
<name>A0ABZ1GY22_9ACTN</name>
<proteinExistence type="predicted"/>
<dbReference type="Proteomes" id="UP001335325">
    <property type="component" value="Chromosome"/>
</dbReference>
<dbReference type="EMBL" id="CP109134">
    <property type="protein sequence ID" value="WSD11142.1"/>
    <property type="molecule type" value="Genomic_DNA"/>
</dbReference>
<dbReference type="RefSeq" id="WP_326756815.1">
    <property type="nucleotide sequence ID" value="NZ_CP109134.1"/>
</dbReference>
<accession>A0ABZ1GY22</accession>
<evidence type="ECO:0000313" key="2">
    <source>
        <dbReference type="Proteomes" id="UP001335325"/>
    </source>
</evidence>
<evidence type="ECO:0000313" key="1">
    <source>
        <dbReference type="EMBL" id="WSD11142.1"/>
    </source>
</evidence>
<protein>
    <submittedName>
        <fullName evidence="1">Uncharacterized protein</fullName>
    </submittedName>
</protein>
<sequence>MDQLAAEGYVPARPLLRMVSLLATAPMPLPLITPGLLTAATGQPATIAGVETALAGLYRYGPLGLPEDCNPRSQPTANDNPPARVVLRPLVSEWCS</sequence>
<gene>
    <name evidence="1" type="ORF">OIE73_39465</name>
</gene>